<reference evidence="2" key="1">
    <citation type="submission" date="2018-05" db="EMBL/GenBank/DDBJ databases">
        <authorList>
            <person name="Lanie J.A."/>
            <person name="Ng W.-L."/>
            <person name="Kazmierczak K.M."/>
            <person name="Andrzejewski T.M."/>
            <person name="Davidsen T.M."/>
            <person name="Wayne K.J."/>
            <person name="Tettelin H."/>
            <person name="Glass J.I."/>
            <person name="Rusch D."/>
            <person name="Podicherti R."/>
            <person name="Tsui H.-C.T."/>
            <person name="Winkler M.E."/>
        </authorList>
    </citation>
    <scope>NUCLEOTIDE SEQUENCE</scope>
</reference>
<evidence type="ECO:0000313" key="2">
    <source>
        <dbReference type="EMBL" id="SVA84745.1"/>
    </source>
</evidence>
<dbReference type="PROSITE" id="PS51257">
    <property type="entry name" value="PROKAR_LIPOPROTEIN"/>
    <property type="match status" value="1"/>
</dbReference>
<dbReference type="Pfam" id="PF06439">
    <property type="entry name" value="3keto-disac_hyd"/>
    <property type="match status" value="1"/>
</dbReference>
<accession>A0A381Z623</accession>
<gene>
    <name evidence="2" type="ORF">METZ01_LOCUS137599</name>
</gene>
<dbReference type="InterPro" id="IPR010496">
    <property type="entry name" value="AL/BT2_dom"/>
</dbReference>
<evidence type="ECO:0000259" key="1">
    <source>
        <dbReference type="Pfam" id="PF06439"/>
    </source>
</evidence>
<dbReference type="Gene3D" id="2.60.120.560">
    <property type="entry name" value="Exo-inulinase, domain 1"/>
    <property type="match status" value="1"/>
</dbReference>
<protein>
    <recommendedName>
        <fullName evidence="1">3-keto-alpha-glucoside-1,2-lyase/3-keto-2-hydroxy-glucal hydratase domain-containing protein</fullName>
    </recommendedName>
</protein>
<name>A0A381Z623_9ZZZZ</name>
<dbReference type="EMBL" id="UINC01020105">
    <property type="protein sequence ID" value="SVA84745.1"/>
    <property type="molecule type" value="Genomic_DNA"/>
</dbReference>
<proteinExistence type="predicted"/>
<dbReference type="GO" id="GO:0016787">
    <property type="term" value="F:hydrolase activity"/>
    <property type="evidence" value="ECO:0007669"/>
    <property type="project" value="InterPro"/>
</dbReference>
<dbReference type="AlphaFoldDB" id="A0A381Z623"/>
<sequence>MYKLMIASIAVTLFAACTTIETPKNMALFNGTNLDNWVVENDGQFSVEDGVLKVNRGTGWLRSADVFSDFTLLMEFRFLEAEANSGIFVRTGPTSNDDENGWPNNGYQVQCMDIITGKAPLATLIPYGAPPFDPESDLDALAKAYKPLGQWQTYEITCTGETMVVKLNGTQITTATSIKNLKGHIGIQGEHGLLEFRKIDLKPMPQSQQ</sequence>
<feature type="domain" description="3-keto-alpha-glucoside-1,2-lyase/3-keto-2-hydroxy-glucal hydratase" evidence="1">
    <location>
        <begin position="27"/>
        <end position="202"/>
    </location>
</feature>
<organism evidence="2">
    <name type="scientific">marine metagenome</name>
    <dbReference type="NCBI Taxonomy" id="408172"/>
    <lineage>
        <taxon>unclassified sequences</taxon>
        <taxon>metagenomes</taxon>
        <taxon>ecological metagenomes</taxon>
    </lineage>
</organism>